<name>A0A0G3ESJ8_9BURK</name>
<dbReference type="InterPro" id="IPR001482">
    <property type="entry name" value="T2SS/T4SS_dom"/>
</dbReference>
<dbReference type="PANTHER" id="PTHR30486:SF6">
    <property type="entry name" value="TYPE IV PILUS RETRACTATION ATPASE PILT"/>
    <property type="match status" value="1"/>
</dbReference>
<dbReference type="InterPro" id="IPR006321">
    <property type="entry name" value="PilT/PilU"/>
</dbReference>
<dbReference type="RefSeq" id="WP_047215940.1">
    <property type="nucleotide sequence ID" value="NZ_CP011568.3"/>
</dbReference>
<dbReference type="Pfam" id="PF00437">
    <property type="entry name" value="T2SSE"/>
    <property type="match status" value="1"/>
</dbReference>
<evidence type="ECO:0000256" key="1">
    <source>
        <dbReference type="ARBA" id="ARBA00006611"/>
    </source>
</evidence>
<evidence type="ECO:0000313" key="4">
    <source>
        <dbReference type="Proteomes" id="UP000036700"/>
    </source>
</evidence>
<keyword evidence="4" id="KW-1185">Reference proteome</keyword>
<dbReference type="OrthoDB" id="5790493at2"/>
<dbReference type="PATRIC" id="fig|445709.3.peg.4054"/>
<reference evidence="4" key="1">
    <citation type="submission" date="2015-06" db="EMBL/GenBank/DDBJ databases">
        <authorList>
            <person name="Lim Y.L."/>
            <person name="Ee R."/>
            <person name="Yong D."/>
            <person name="How K.Y."/>
            <person name="Yin W.F."/>
            <person name="Chan K.G."/>
        </authorList>
    </citation>
    <scope>NUCLEOTIDE SEQUENCE [LARGE SCALE GENOMIC DNA]</scope>
    <source>
        <strain evidence="4">DSM 25325</strain>
    </source>
</reference>
<dbReference type="SUPFAM" id="SSF52540">
    <property type="entry name" value="P-loop containing nucleoside triphosphate hydrolases"/>
    <property type="match status" value="1"/>
</dbReference>
<dbReference type="GO" id="GO:0016887">
    <property type="term" value="F:ATP hydrolysis activity"/>
    <property type="evidence" value="ECO:0007669"/>
    <property type="project" value="InterPro"/>
</dbReference>
<sequence length="344" mass="36926">MELGELLRHAAQRGASDLHLSAGMPPCLRIDGELVPADAERLGGDQIGAVLHDVMDDAQRARHAARHECDFSLDWPGLPRVRVNAYWQARGPAAALRLIARDVPSLEALCLPDALGALSLKAAGLVLVTGPTGSGKSTTLTALLDHRNRSHAGHILTIEDPIEYVHASHRSLVTQREVGAHTHNFASALRAALREDPDAILLGELRDLDTIRLALTAAETGHLVFGTLHTRSAAQAVERIVDVFPGDEKQAARGLLAESLEAVIAQVLVRRADGPGRLAAQEILLSTPAVRNLIREGKTTQLQSVLQTGQHLGMQTFEQHLAGLRAQGRIERPAARPSSSQAPR</sequence>
<dbReference type="Gene3D" id="3.40.50.300">
    <property type="entry name" value="P-loop containing nucleotide triphosphate hydrolases"/>
    <property type="match status" value="1"/>
</dbReference>
<dbReference type="Gene3D" id="3.30.450.90">
    <property type="match status" value="1"/>
</dbReference>
<feature type="domain" description="Bacterial type II secretion system protein E" evidence="2">
    <location>
        <begin position="193"/>
        <end position="207"/>
    </location>
</feature>
<evidence type="ECO:0000259" key="2">
    <source>
        <dbReference type="PROSITE" id="PS00662"/>
    </source>
</evidence>
<dbReference type="PANTHER" id="PTHR30486">
    <property type="entry name" value="TWITCHING MOTILITY PROTEIN PILT"/>
    <property type="match status" value="1"/>
</dbReference>
<dbReference type="NCBIfam" id="TIGR01420">
    <property type="entry name" value="pilT_fam"/>
    <property type="match status" value="1"/>
</dbReference>
<proteinExistence type="inferred from homology"/>
<dbReference type="KEGG" id="ptx:ABW99_19300"/>
<dbReference type="EMBL" id="CP011568">
    <property type="protein sequence ID" value="AKJ70033.1"/>
    <property type="molecule type" value="Genomic_DNA"/>
</dbReference>
<dbReference type="InterPro" id="IPR050921">
    <property type="entry name" value="T4SS_GSP_E_ATPase"/>
</dbReference>
<dbReference type="InterPro" id="IPR027417">
    <property type="entry name" value="P-loop_NTPase"/>
</dbReference>
<comment type="similarity">
    <text evidence="1">Belongs to the GSP E family.</text>
</comment>
<dbReference type="AlphaFoldDB" id="A0A0G3ESJ8"/>
<accession>A0A0G3ESJ8</accession>
<dbReference type="STRING" id="445709.ABW99_19300"/>
<dbReference type="Proteomes" id="UP000036700">
    <property type="component" value="Chromosome"/>
</dbReference>
<dbReference type="GO" id="GO:0005524">
    <property type="term" value="F:ATP binding"/>
    <property type="evidence" value="ECO:0007669"/>
    <property type="project" value="InterPro"/>
</dbReference>
<gene>
    <name evidence="3" type="ORF">ABW99_19300</name>
</gene>
<protein>
    <submittedName>
        <fullName evidence="3">Type IV pili twitching motility protein PilT</fullName>
    </submittedName>
</protein>
<evidence type="ECO:0000313" key="3">
    <source>
        <dbReference type="EMBL" id="AKJ70033.1"/>
    </source>
</evidence>
<dbReference type="PROSITE" id="PS00662">
    <property type="entry name" value="T2SP_E"/>
    <property type="match status" value="1"/>
</dbReference>
<dbReference type="CDD" id="cd01131">
    <property type="entry name" value="PilT"/>
    <property type="match status" value="1"/>
</dbReference>
<organism evidence="3 4">
    <name type="scientific">Pandoraea thiooxydans</name>
    <dbReference type="NCBI Taxonomy" id="445709"/>
    <lineage>
        <taxon>Bacteria</taxon>
        <taxon>Pseudomonadati</taxon>
        <taxon>Pseudomonadota</taxon>
        <taxon>Betaproteobacteria</taxon>
        <taxon>Burkholderiales</taxon>
        <taxon>Burkholderiaceae</taxon>
        <taxon>Pandoraea</taxon>
    </lineage>
</organism>